<organism evidence="8 9">
    <name type="scientific">Pseudomonas gingeri</name>
    <dbReference type="NCBI Taxonomy" id="117681"/>
    <lineage>
        <taxon>Bacteria</taxon>
        <taxon>Pseudomonadati</taxon>
        <taxon>Pseudomonadota</taxon>
        <taxon>Gammaproteobacteria</taxon>
        <taxon>Pseudomonadales</taxon>
        <taxon>Pseudomonadaceae</taxon>
        <taxon>Pseudomonas</taxon>
    </lineage>
</organism>
<evidence type="ECO:0000256" key="6">
    <source>
        <dbReference type="RuleBase" id="RU364082"/>
    </source>
</evidence>
<comment type="cofactor">
    <cofactor evidence="6">
        <name>Mg(2+)</name>
        <dbReference type="ChEBI" id="CHEBI:18420"/>
    </cofactor>
    <text evidence="6">Binds 1 Mg(2+) ion per monomer.</text>
</comment>
<dbReference type="InterPro" id="IPR029903">
    <property type="entry name" value="RmlD-like-bd"/>
</dbReference>
<comment type="pathway">
    <text evidence="1 6">Carbohydrate biosynthesis; dTDP-L-rhamnose biosynthesis.</text>
</comment>
<dbReference type="GO" id="GO:0019305">
    <property type="term" value="P:dTDP-rhamnose biosynthetic process"/>
    <property type="evidence" value="ECO:0007669"/>
    <property type="project" value="UniProtKB-UniPathway"/>
</dbReference>
<dbReference type="UniPathway" id="UPA00281"/>
<proteinExistence type="inferred from homology"/>
<comment type="caution">
    <text evidence="8">The sequence shown here is derived from an EMBL/GenBank/DDBJ whole genome shotgun (WGS) entry which is preliminary data.</text>
</comment>
<dbReference type="PANTHER" id="PTHR10491">
    <property type="entry name" value="DTDP-4-DEHYDRORHAMNOSE REDUCTASE"/>
    <property type="match status" value="1"/>
</dbReference>
<dbReference type="PANTHER" id="PTHR10491:SF4">
    <property type="entry name" value="METHIONINE ADENOSYLTRANSFERASE 2 SUBUNIT BETA"/>
    <property type="match status" value="1"/>
</dbReference>
<dbReference type="Gene3D" id="3.40.50.720">
    <property type="entry name" value="NAD(P)-binding Rossmann-like Domain"/>
    <property type="match status" value="1"/>
</dbReference>
<dbReference type="Pfam" id="PF04321">
    <property type="entry name" value="RmlD_sub_bind"/>
    <property type="match status" value="1"/>
</dbReference>
<dbReference type="GO" id="GO:0009243">
    <property type="term" value="P:O antigen biosynthetic process"/>
    <property type="evidence" value="ECO:0007669"/>
    <property type="project" value="UniProtKB-UniPathway"/>
</dbReference>
<evidence type="ECO:0000313" key="9">
    <source>
        <dbReference type="Proteomes" id="UP000517547"/>
    </source>
</evidence>
<dbReference type="SUPFAM" id="SSF51735">
    <property type="entry name" value="NAD(P)-binding Rossmann-fold domains"/>
    <property type="match status" value="1"/>
</dbReference>
<dbReference type="InterPro" id="IPR005913">
    <property type="entry name" value="dTDP_dehydrorham_reduct"/>
</dbReference>
<sequence>MKILVLGITGMLGNAVFKAFSQDSQHDVWGTLRTSAALRHFPASAHERILIGVDVLDQDALAAALAKVRPDVVINCIGLIKQLADAEDPLTALPINAMLPHRLARLCALGGARLIHVSTDCVFSGRKGGYRESDLSDAEDLYGKSKYIGEVHDLPNVITLRTSIIGHELGSTYSLVDWFLAQERSVRGFSQAIFSGLPTAELARVMKDFVLPHPELNGLYHVAAEPIAKLDLLTLIASQYGKSIEIHPDAALVIDRSLNSERFTQATGYIAPTWPRLIELMHATR</sequence>
<dbReference type="GO" id="GO:0005829">
    <property type="term" value="C:cytosol"/>
    <property type="evidence" value="ECO:0007669"/>
    <property type="project" value="TreeGrafter"/>
</dbReference>
<evidence type="ECO:0000256" key="4">
    <source>
        <dbReference type="ARBA" id="ARBA00017099"/>
    </source>
</evidence>
<dbReference type="CDD" id="cd05254">
    <property type="entry name" value="dTDP_HR_like_SDR_e"/>
    <property type="match status" value="1"/>
</dbReference>
<dbReference type="EC" id="1.1.1.133" evidence="3 6"/>
<feature type="domain" description="RmlD-like substrate binding" evidence="7">
    <location>
        <begin position="1"/>
        <end position="240"/>
    </location>
</feature>
<evidence type="ECO:0000313" key="8">
    <source>
        <dbReference type="EMBL" id="NWC16993.1"/>
    </source>
</evidence>
<dbReference type="UniPathway" id="UPA00124"/>
<protein>
    <recommendedName>
        <fullName evidence="4 6">dTDP-4-dehydrorhamnose reductase</fullName>
        <ecNumber evidence="3 6">1.1.1.133</ecNumber>
    </recommendedName>
</protein>
<evidence type="ECO:0000256" key="1">
    <source>
        <dbReference type="ARBA" id="ARBA00004781"/>
    </source>
</evidence>
<dbReference type="RefSeq" id="WP_042934394.1">
    <property type="nucleotide sequence ID" value="NZ_JACAQE010000009.1"/>
</dbReference>
<comment type="similarity">
    <text evidence="2 6">Belongs to the dTDP-4-dehydrorhamnose reductase family.</text>
</comment>
<gene>
    <name evidence="8" type="ORF">HX845_25280</name>
</gene>
<dbReference type="InterPro" id="IPR036291">
    <property type="entry name" value="NAD(P)-bd_dom_sf"/>
</dbReference>
<dbReference type="GO" id="GO:0008831">
    <property type="term" value="F:dTDP-4-dehydrorhamnose reductase activity"/>
    <property type="evidence" value="ECO:0007669"/>
    <property type="project" value="UniProtKB-EC"/>
</dbReference>
<evidence type="ECO:0000256" key="3">
    <source>
        <dbReference type="ARBA" id="ARBA00012929"/>
    </source>
</evidence>
<dbReference type="AlphaFoldDB" id="A0A7Y8CFN2"/>
<evidence type="ECO:0000256" key="2">
    <source>
        <dbReference type="ARBA" id="ARBA00010944"/>
    </source>
</evidence>
<dbReference type="EMBL" id="JACAQE010000009">
    <property type="protein sequence ID" value="NWC16993.1"/>
    <property type="molecule type" value="Genomic_DNA"/>
</dbReference>
<keyword evidence="6" id="KW-0521">NADP</keyword>
<dbReference type="Proteomes" id="UP000517547">
    <property type="component" value="Unassembled WGS sequence"/>
</dbReference>
<evidence type="ECO:0000256" key="5">
    <source>
        <dbReference type="ARBA" id="ARBA00048200"/>
    </source>
</evidence>
<comment type="catalytic activity">
    <reaction evidence="5 6">
        <text>dTDP-beta-L-rhamnose + NADP(+) = dTDP-4-dehydro-beta-L-rhamnose + NADPH + H(+)</text>
        <dbReference type="Rhea" id="RHEA:21796"/>
        <dbReference type="ChEBI" id="CHEBI:15378"/>
        <dbReference type="ChEBI" id="CHEBI:57510"/>
        <dbReference type="ChEBI" id="CHEBI:57783"/>
        <dbReference type="ChEBI" id="CHEBI:58349"/>
        <dbReference type="ChEBI" id="CHEBI:62830"/>
        <dbReference type="EC" id="1.1.1.133"/>
    </reaction>
</comment>
<name>A0A7Y8CFN2_9PSED</name>
<accession>A0A7Y8CFN2</accession>
<comment type="function">
    <text evidence="6">Catalyzes the reduction of dTDP-6-deoxy-L-lyxo-4-hexulose to yield dTDP-L-rhamnose.</text>
</comment>
<reference evidence="8 9" key="1">
    <citation type="submission" date="2020-04" db="EMBL/GenBank/DDBJ databases">
        <title>Molecular characterization of pseudomonads from Agaricus bisporus reveal novel blotch 2 pathogens in Western Europe.</title>
        <authorList>
            <person name="Taparia T."/>
            <person name="Krijger M."/>
            <person name="Haynes E."/>
            <person name="Elpinstone J.G."/>
            <person name="Noble R."/>
            <person name="Van Der Wolf J."/>
        </authorList>
    </citation>
    <scope>NUCLEOTIDE SEQUENCE [LARGE SCALE GENOMIC DNA]</scope>
    <source>
        <strain evidence="8 9">IPO3738</strain>
    </source>
</reference>
<keyword evidence="6" id="KW-0560">Oxidoreductase</keyword>
<evidence type="ECO:0000259" key="7">
    <source>
        <dbReference type="Pfam" id="PF04321"/>
    </source>
</evidence>